<dbReference type="GeneID" id="14013917"/>
<proteinExistence type="predicted"/>
<dbReference type="EMBL" id="JQ245707">
    <property type="protein sequence ID" value="AEZ65714.1"/>
    <property type="molecule type" value="Genomic_DNA"/>
</dbReference>
<sequence>MSQASIQILTSNVVGEEPFIGDLDEGELFGNNADGRVWLGDSVGSPIELGGAVKNKPMGSLRSSNYLSVDLAQSDNLPVPNTNPLSVPEGFYREMRILLTFSTDPVSNVTTYFDYPVSWGEKNTWFIFSSGITWGYGGIAIDESADNPIDAYKASGRKMLVELSSFGPSSEWMGRLLWINDSTT</sequence>
<accession>H6WFY9</accession>
<dbReference type="Proteomes" id="UP000007178">
    <property type="component" value="Segment"/>
</dbReference>
<dbReference type="RefSeq" id="YP_007006127.1">
    <property type="nucleotide sequence ID" value="NC_019516.2"/>
</dbReference>
<evidence type="ECO:0000313" key="1">
    <source>
        <dbReference type="EMBL" id="AEZ65714.1"/>
    </source>
</evidence>
<dbReference type="KEGG" id="vg:14013917"/>
<reference evidence="1 2" key="1">
    <citation type="journal article" date="2012" name="Proc. Natl. Acad. Sci. U.S.A.">
        <title>A novel lineage of myoviruses infecting cyanobacteria is widespread in the oceans.</title>
        <authorList>
            <person name="Sabehi G."/>
            <person name="Shaulov L."/>
            <person name="Silver D.H."/>
            <person name="Yanai I."/>
            <person name="Harel A."/>
            <person name="Lindell D."/>
        </authorList>
    </citation>
    <scope>NUCLEOTIDE SEQUENCE [LARGE SCALE GENOMIC DNA]</scope>
</reference>
<name>H6WFY9_9CAUD</name>
<evidence type="ECO:0000313" key="2">
    <source>
        <dbReference type="Proteomes" id="UP000007178"/>
    </source>
</evidence>
<protein>
    <submittedName>
        <fullName evidence="1">Uncharacterized protein</fullName>
    </submittedName>
</protein>
<organism evidence="1 2">
    <name type="scientific">Cyanophage S-TIM5</name>
    <dbReference type="NCBI Taxonomy" id="1137745"/>
    <lineage>
        <taxon>Viruses</taxon>
        <taxon>Duplodnaviria</taxon>
        <taxon>Heunggongvirae</taxon>
        <taxon>Uroviricota</taxon>
        <taxon>Caudoviricetes</taxon>
        <taxon>Aurunvirus</taxon>
        <taxon>Aurunvirus STIM5</taxon>
    </lineage>
</organism>
<keyword evidence="2" id="KW-1185">Reference proteome</keyword>